<dbReference type="PROSITE" id="PS00211">
    <property type="entry name" value="ABC_TRANSPORTER_1"/>
    <property type="match status" value="1"/>
</dbReference>
<dbReference type="CDD" id="cd03257">
    <property type="entry name" value="ABC_NikE_OppD_transporters"/>
    <property type="match status" value="1"/>
</dbReference>
<dbReference type="InterPro" id="IPR017871">
    <property type="entry name" value="ABC_transporter-like_CS"/>
</dbReference>
<keyword evidence="4" id="KW-1003">Cell membrane</keyword>
<dbReference type="RefSeq" id="WP_066391134.1">
    <property type="nucleotide sequence ID" value="NZ_CP015378.1"/>
</dbReference>
<dbReference type="STRING" id="1221500.ABE65_002595"/>
<dbReference type="PANTHER" id="PTHR43297:SF2">
    <property type="entry name" value="DIPEPTIDE TRANSPORT ATP-BINDING PROTEIN DPPD"/>
    <property type="match status" value="1"/>
</dbReference>
<protein>
    <submittedName>
        <fullName evidence="8">Peptide ABC transporter ATP-binding protein</fullName>
    </submittedName>
</protein>
<gene>
    <name evidence="8" type="ORF">ABE65_002595</name>
</gene>
<dbReference type="InterPro" id="IPR050388">
    <property type="entry name" value="ABC_Ni/Peptide_Import"/>
</dbReference>
<dbReference type="GO" id="GO:0015833">
    <property type="term" value="P:peptide transport"/>
    <property type="evidence" value="ECO:0007669"/>
    <property type="project" value="InterPro"/>
</dbReference>
<dbReference type="Gene3D" id="3.40.50.300">
    <property type="entry name" value="P-loop containing nucleotide triphosphate hydrolases"/>
    <property type="match status" value="1"/>
</dbReference>
<dbReference type="NCBIfam" id="TIGR01727">
    <property type="entry name" value="oligo_HPY"/>
    <property type="match status" value="1"/>
</dbReference>
<evidence type="ECO:0000256" key="5">
    <source>
        <dbReference type="ARBA" id="ARBA00022741"/>
    </source>
</evidence>
<dbReference type="KEGG" id="fpn:ABE65_002595"/>
<evidence type="ECO:0000256" key="3">
    <source>
        <dbReference type="ARBA" id="ARBA00022448"/>
    </source>
</evidence>
<keyword evidence="6 8" id="KW-0067">ATP-binding</keyword>
<dbReference type="GO" id="GO:0005524">
    <property type="term" value="F:ATP binding"/>
    <property type="evidence" value="ECO:0007669"/>
    <property type="project" value="UniProtKB-KW"/>
</dbReference>
<dbReference type="GO" id="GO:0016887">
    <property type="term" value="F:ATP hydrolysis activity"/>
    <property type="evidence" value="ECO:0007669"/>
    <property type="project" value="InterPro"/>
</dbReference>
<sequence length="336" mass="36849">MGNPVLEVKNLRTSFLTEDGAIPAVDGVDFHVNPGEVLGIVGESGCGKSVTSLSVMGLVPTPPGKIEGEILFKGENLASAPERRMRQIRGNEIGMIFQEPMTSLNPVITIGEQLIESLRIHRKWSKKEAMGKAIEMLKLVGLPRAEELVKEYPHQLSGGMRQRVMIAMAMICDPKLLIADEPTTALDVTIQAQILDLMKRLNKETDTAIMMITHDLGVVAEMCERVVVMYAGKVVEEGEVKTIFQNPKHPYTVGLIKSVPDMREKVGRLYSIPGNVPKPGSITTGCSFAPRCEHAGTRCISETPHLKTQEGSHQVRCWLYEDGKGVNLHESDTAIS</sequence>
<dbReference type="PANTHER" id="PTHR43297">
    <property type="entry name" value="OLIGOPEPTIDE TRANSPORT ATP-BINDING PROTEIN APPD"/>
    <property type="match status" value="1"/>
</dbReference>
<dbReference type="PROSITE" id="PS50893">
    <property type="entry name" value="ABC_TRANSPORTER_2"/>
    <property type="match status" value="1"/>
</dbReference>
<proteinExistence type="inferred from homology"/>
<dbReference type="Proteomes" id="UP000076623">
    <property type="component" value="Chromosome"/>
</dbReference>
<dbReference type="SMART" id="SM00382">
    <property type="entry name" value="AAA"/>
    <property type="match status" value="1"/>
</dbReference>
<dbReference type="Pfam" id="PF00005">
    <property type="entry name" value="ABC_tran"/>
    <property type="match status" value="1"/>
</dbReference>
<organism evidence="8 9">
    <name type="scientific">Fictibacillus phosphorivorans</name>
    <dbReference type="NCBI Taxonomy" id="1221500"/>
    <lineage>
        <taxon>Bacteria</taxon>
        <taxon>Bacillati</taxon>
        <taxon>Bacillota</taxon>
        <taxon>Bacilli</taxon>
        <taxon>Bacillales</taxon>
        <taxon>Fictibacillaceae</taxon>
        <taxon>Fictibacillus</taxon>
    </lineage>
</organism>
<comment type="subcellular location">
    <subcellularLocation>
        <location evidence="1">Cell membrane</location>
        <topology evidence="1">Peripheral membrane protein</topology>
    </subcellularLocation>
</comment>
<comment type="similarity">
    <text evidence="2">Belongs to the ABC transporter superfamily.</text>
</comment>
<name>A0A160IKL3_9BACL</name>
<dbReference type="SUPFAM" id="SSF52540">
    <property type="entry name" value="P-loop containing nucleoside triphosphate hydrolases"/>
    <property type="match status" value="1"/>
</dbReference>
<keyword evidence="3" id="KW-0813">Transport</keyword>
<dbReference type="OrthoDB" id="9802264at2"/>
<keyword evidence="5" id="KW-0547">Nucleotide-binding</keyword>
<evidence type="ECO:0000256" key="6">
    <source>
        <dbReference type="ARBA" id="ARBA00022840"/>
    </source>
</evidence>
<dbReference type="GO" id="GO:0005886">
    <property type="term" value="C:plasma membrane"/>
    <property type="evidence" value="ECO:0007669"/>
    <property type="project" value="UniProtKB-SubCell"/>
</dbReference>
<evidence type="ECO:0000256" key="7">
    <source>
        <dbReference type="ARBA" id="ARBA00023136"/>
    </source>
</evidence>
<evidence type="ECO:0000256" key="4">
    <source>
        <dbReference type="ARBA" id="ARBA00022475"/>
    </source>
</evidence>
<dbReference type="InterPro" id="IPR027417">
    <property type="entry name" value="P-loop_NTPase"/>
</dbReference>
<evidence type="ECO:0000256" key="2">
    <source>
        <dbReference type="ARBA" id="ARBA00005417"/>
    </source>
</evidence>
<dbReference type="AlphaFoldDB" id="A0A160IKL3"/>
<keyword evidence="7" id="KW-0472">Membrane</keyword>
<dbReference type="InterPro" id="IPR003439">
    <property type="entry name" value="ABC_transporter-like_ATP-bd"/>
</dbReference>
<dbReference type="FunFam" id="3.40.50.300:FF:000016">
    <property type="entry name" value="Oligopeptide ABC transporter ATP-binding component"/>
    <property type="match status" value="1"/>
</dbReference>
<dbReference type="InterPro" id="IPR003593">
    <property type="entry name" value="AAA+_ATPase"/>
</dbReference>
<evidence type="ECO:0000256" key="1">
    <source>
        <dbReference type="ARBA" id="ARBA00004202"/>
    </source>
</evidence>
<dbReference type="Pfam" id="PF08352">
    <property type="entry name" value="oligo_HPY"/>
    <property type="match status" value="1"/>
</dbReference>
<evidence type="ECO:0000313" key="9">
    <source>
        <dbReference type="Proteomes" id="UP000076623"/>
    </source>
</evidence>
<evidence type="ECO:0000313" key="8">
    <source>
        <dbReference type="EMBL" id="ANC75782.1"/>
    </source>
</evidence>
<dbReference type="EMBL" id="CP015378">
    <property type="protein sequence ID" value="ANC75782.1"/>
    <property type="molecule type" value="Genomic_DNA"/>
</dbReference>
<accession>A0A160IKL3</accession>
<keyword evidence="9" id="KW-1185">Reference proteome</keyword>
<dbReference type="InterPro" id="IPR013563">
    <property type="entry name" value="Oligopep_ABC_C"/>
</dbReference>
<reference evidence="8 9" key="1">
    <citation type="submission" date="2016-04" db="EMBL/GenBank/DDBJ databases">
        <title>Complete genome sequence of Fictibacillus phosphorivorans G25-29, a strain toxic to nematodes.</title>
        <authorList>
            <person name="Zheng Z."/>
        </authorList>
    </citation>
    <scope>NUCLEOTIDE SEQUENCE [LARGE SCALE GENOMIC DNA]</scope>
    <source>
        <strain evidence="8 9">G25-29</strain>
    </source>
</reference>